<protein>
    <submittedName>
        <fullName evidence="4">Helix-turn-helix domain-containing protein</fullName>
    </submittedName>
</protein>
<keyword evidence="1" id="KW-0238">DNA-binding</keyword>
<gene>
    <name evidence="4" type="ORF">LNP81_22105</name>
</gene>
<dbReference type="Proteomes" id="UP001430679">
    <property type="component" value="Unassembled WGS sequence"/>
</dbReference>
<feature type="domain" description="HTH cro/C1-type" evidence="3">
    <location>
        <begin position="6"/>
        <end position="60"/>
    </location>
</feature>
<proteinExistence type="predicted"/>
<keyword evidence="5" id="KW-1185">Reference proteome</keyword>
<dbReference type="Gene3D" id="1.10.260.40">
    <property type="entry name" value="lambda repressor-like DNA-binding domains"/>
    <property type="match status" value="1"/>
</dbReference>
<evidence type="ECO:0000313" key="4">
    <source>
        <dbReference type="EMBL" id="MCC9065696.1"/>
    </source>
</evidence>
<comment type="caution">
    <text evidence="4">The sequence shown here is derived from an EMBL/GenBank/DDBJ whole genome shotgun (WGS) entry which is preliminary data.</text>
</comment>
<sequence>MIGEKIRKIRIIKGYSQEYIADLLEISQSAYSDIERGKTKINLVRLKKVALIFELEVNYIMDFNDNQFLRKSIQTSSKQIDNEKEMIVELFNKERELYREQIINLKNEIAYLRSKLDEKIP</sequence>
<feature type="coiled-coil region" evidence="2">
    <location>
        <begin position="88"/>
        <end position="115"/>
    </location>
</feature>
<dbReference type="CDD" id="cd00093">
    <property type="entry name" value="HTH_XRE"/>
    <property type="match status" value="1"/>
</dbReference>
<evidence type="ECO:0000313" key="5">
    <source>
        <dbReference type="Proteomes" id="UP001430679"/>
    </source>
</evidence>
<dbReference type="InterPro" id="IPR010982">
    <property type="entry name" value="Lambda_DNA-bd_dom_sf"/>
</dbReference>
<evidence type="ECO:0000259" key="3">
    <source>
        <dbReference type="PROSITE" id="PS50943"/>
    </source>
</evidence>
<dbReference type="PANTHER" id="PTHR46558">
    <property type="entry name" value="TRACRIPTIONAL REGULATORY PROTEIN-RELATED-RELATED"/>
    <property type="match status" value="1"/>
</dbReference>
<evidence type="ECO:0000256" key="2">
    <source>
        <dbReference type="SAM" id="Coils"/>
    </source>
</evidence>
<dbReference type="RefSeq" id="WP_230039447.1">
    <property type="nucleotide sequence ID" value="NZ_JAJJMM010000001.1"/>
</dbReference>
<keyword evidence="2" id="KW-0175">Coiled coil</keyword>
<dbReference type="EMBL" id="JAJJMM010000001">
    <property type="protein sequence ID" value="MCC9065696.1"/>
    <property type="molecule type" value="Genomic_DNA"/>
</dbReference>
<dbReference type="InterPro" id="IPR001387">
    <property type="entry name" value="Cro/C1-type_HTH"/>
</dbReference>
<name>A0ABS8MJK9_9FLAO</name>
<dbReference type="SMART" id="SM00530">
    <property type="entry name" value="HTH_XRE"/>
    <property type="match status" value="1"/>
</dbReference>
<dbReference type="Pfam" id="PF01381">
    <property type="entry name" value="HTH_3"/>
    <property type="match status" value="1"/>
</dbReference>
<dbReference type="PANTHER" id="PTHR46558:SF14">
    <property type="entry name" value="HTH-TYPE TRANSCRIPTIONAL REGULATOR ANSR"/>
    <property type="match status" value="1"/>
</dbReference>
<dbReference type="PROSITE" id="PS50943">
    <property type="entry name" value="HTH_CROC1"/>
    <property type="match status" value="1"/>
</dbReference>
<accession>A0ABS8MJK9</accession>
<organism evidence="4 5">
    <name type="scientific">Flavobacterium piscisymbiosum</name>
    <dbReference type="NCBI Taxonomy" id="2893753"/>
    <lineage>
        <taxon>Bacteria</taxon>
        <taxon>Pseudomonadati</taxon>
        <taxon>Bacteroidota</taxon>
        <taxon>Flavobacteriia</taxon>
        <taxon>Flavobacteriales</taxon>
        <taxon>Flavobacteriaceae</taxon>
        <taxon>Flavobacterium</taxon>
    </lineage>
</organism>
<reference evidence="4" key="1">
    <citation type="submission" date="2021-11" db="EMBL/GenBank/DDBJ databases">
        <title>Description of novel Flavobacterium species.</title>
        <authorList>
            <person name="Saticioglu I.B."/>
            <person name="Ay H."/>
            <person name="Altun S."/>
            <person name="Duman M."/>
        </authorList>
    </citation>
    <scope>NUCLEOTIDE SEQUENCE</scope>
    <source>
        <strain evidence="4">F-30</strain>
    </source>
</reference>
<dbReference type="SUPFAM" id="SSF47413">
    <property type="entry name" value="lambda repressor-like DNA-binding domains"/>
    <property type="match status" value="1"/>
</dbReference>
<evidence type="ECO:0000256" key="1">
    <source>
        <dbReference type="ARBA" id="ARBA00023125"/>
    </source>
</evidence>